<keyword evidence="3" id="KW-1185">Reference proteome</keyword>
<dbReference type="SUPFAM" id="SSF81383">
    <property type="entry name" value="F-box domain"/>
    <property type="match status" value="1"/>
</dbReference>
<dbReference type="InterPro" id="IPR001810">
    <property type="entry name" value="F-box_dom"/>
</dbReference>
<name>A0A0C3NTG9_PHLG1</name>
<protein>
    <recommendedName>
        <fullName evidence="1">F-box domain-containing protein</fullName>
    </recommendedName>
</protein>
<dbReference type="Proteomes" id="UP000053257">
    <property type="component" value="Unassembled WGS sequence"/>
</dbReference>
<dbReference type="Gene3D" id="1.20.1280.50">
    <property type="match status" value="1"/>
</dbReference>
<dbReference type="InterPro" id="IPR036047">
    <property type="entry name" value="F-box-like_dom_sf"/>
</dbReference>
<dbReference type="SMART" id="SM00256">
    <property type="entry name" value="FBOX"/>
    <property type="match status" value="1"/>
</dbReference>
<evidence type="ECO:0000313" key="3">
    <source>
        <dbReference type="Proteomes" id="UP000053257"/>
    </source>
</evidence>
<sequence length="533" mass="60199">MTAPRCFDRDKLPTEICVHILQFLPAPDLARCQRVSRGFHALISASENFQSMIKCYLAGVTDIPSSSQPTHERMRKLKEWCCAWRSQEFTESIIDDISALSAAEHYLSRDVLFHRRDDAGTHVCTFIQVPSRSRNIPEKRWQLSLTGNIRGTCVDLSQELFAVLELEWHLGGVLRVRLLCSTTGESHRDADCSSFTFNSDFWTTQNRPPAILHMSISADLLLINIATYRFQNHWTHVFNWKSGVRLITLDHGSQQSTGHLLDDRRLIFSAQNATTRQWCLGIADCYDAAGWSGNPTAALRRTALNLEMPTLQDTKYADEASFTMHVDPYIVTSRISAHYPNLPFHVSHESRVITISMGIQGQLENDWLYFVIPMRTILRHLQCAPGSSRSGSPTTEAVTLPWTEWGEDTRYMGAAHDAADGHGSRLVTYSADMTMNPETTVVYKAEFLDFGLVRHAGSDFNPQTAQIHTTDIREPTSVNSGLLYDAGFLTRSRYERTSTNISWPDQLVWGAQFGIGEHSLIIAMGSEFRIYSL</sequence>
<gene>
    <name evidence="2" type="ORF">PHLGIDRAFT_375500</name>
</gene>
<reference evidence="2 3" key="1">
    <citation type="journal article" date="2014" name="PLoS Genet.">
        <title>Analysis of the Phlebiopsis gigantea genome, transcriptome and secretome provides insight into its pioneer colonization strategies of wood.</title>
        <authorList>
            <person name="Hori C."/>
            <person name="Ishida T."/>
            <person name="Igarashi K."/>
            <person name="Samejima M."/>
            <person name="Suzuki H."/>
            <person name="Master E."/>
            <person name="Ferreira P."/>
            <person name="Ruiz-Duenas F.J."/>
            <person name="Held B."/>
            <person name="Canessa P."/>
            <person name="Larrondo L.F."/>
            <person name="Schmoll M."/>
            <person name="Druzhinina I.S."/>
            <person name="Kubicek C.P."/>
            <person name="Gaskell J.A."/>
            <person name="Kersten P."/>
            <person name="St John F."/>
            <person name="Glasner J."/>
            <person name="Sabat G."/>
            <person name="Splinter BonDurant S."/>
            <person name="Syed K."/>
            <person name="Yadav J."/>
            <person name="Mgbeahuruike A.C."/>
            <person name="Kovalchuk A."/>
            <person name="Asiegbu F.O."/>
            <person name="Lackner G."/>
            <person name="Hoffmeister D."/>
            <person name="Rencoret J."/>
            <person name="Gutierrez A."/>
            <person name="Sun H."/>
            <person name="Lindquist E."/>
            <person name="Barry K."/>
            <person name="Riley R."/>
            <person name="Grigoriev I.V."/>
            <person name="Henrissat B."/>
            <person name="Kues U."/>
            <person name="Berka R.M."/>
            <person name="Martinez A.T."/>
            <person name="Covert S.F."/>
            <person name="Blanchette R.A."/>
            <person name="Cullen D."/>
        </authorList>
    </citation>
    <scope>NUCLEOTIDE SEQUENCE [LARGE SCALE GENOMIC DNA]</scope>
    <source>
        <strain evidence="2 3">11061_1 CR5-6</strain>
    </source>
</reference>
<organism evidence="2 3">
    <name type="scientific">Phlebiopsis gigantea (strain 11061_1 CR5-6)</name>
    <name type="common">White-rot fungus</name>
    <name type="synonym">Peniophora gigantea</name>
    <dbReference type="NCBI Taxonomy" id="745531"/>
    <lineage>
        <taxon>Eukaryota</taxon>
        <taxon>Fungi</taxon>
        <taxon>Dikarya</taxon>
        <taxon>Basidiomycota</taxon>
        <taxon>Agaricomycotina</taxon>
        <taxon>Agaricomycetes</taxon>
        <taxon>Polyporales</taxon>
        <taxon>Phanerochaetaceae</taxon>
        <taxon>Phlebiopsis</taxon>
    </lineage>
</organism>
<dbReference type="PROSITE" id="PS50181">
    <property type="entry name" value="FBOX"/>
    <property type="match status" value="1"/>
</dbReference>
<feature type="domain" description="F-box" evidence="1">
    <location>
        <begin position="6"/>
        <end position="52"/>
    </location>
</feature>
<proteinExistence type="predicted"/>
<dbReference type="STRING" id="745531.A0A0C3NTG9"/>
<evidence type="ECO:0000313" key="2">
    <source>
        <dbReference type="EMBL" id="KIP08534.1"/>
    </source>
</evidence>
<accession>A0A0C3NTG9</accession>
<dbReference type="EMBL" id="KN840478">
    <property type="protein sequence ID" value="KIP08534.1"/>
    <property type="molecule type" value="Genomic_DNA"/>
</dbReference>
<evidence type="ECO:0000259" key="1">
    <source>
        <dbReference type="PROSITE" id="PS50181"/>
    </source>
</evidence>
<dbReference type="OrthoDB" id="2747824at2759"/>
<dbReference type="HOGENOM" id="CLU_007279_3_1_1"/>
<dbReference type="Pfam" id="PF12937">
    <property type="entry name" value="F-box-like"/>
    <property type="match status" value="1"/>
</dbReference>
<dbReference type="AlphaFoldDB" id="A0A0C3NTG9"/>
<dbReference type="CDD" id="cd09917">
    <property type="entry name" value="F-box_SF"/>
    <property type="match status" value="1"/>
</dbReference>